<keyword evidence="4" id="KW-0597">Phosphoprotein</keyword>
<dbReference type="PROSITE" id="PS50109">
    <property type="entry name" value="HIS_KIN"/>
    <property type="match status" value="1"/>
</dbReference>
<keyword evidence="11" id="KW-0902">Two-component regulatory system</keyword>
<name>A0ABY2CWP1_GULMO</name>
<comment type="caution">
    <text evidence="14">The sequence shown here is derived from an EMBL/GenBank/DDBJ whole genome shotgun (WGS) entry which is preliminary data.</text>
</comment>
<dbReference type="EMBL" id="SMDA01000004">
    <property type="protein sequence ID" value="TCW31676.1"/>
    <property type="molecule type" value="Genomic_DNA"/>
</dbReference>
<dbReference type="Gene3D" id="3.30.565.10">
    <property type="entry name" value="Histidine kinase-like ATPase, C-terminal domain"/>
    <property type="match status" value="1"/>
</dbReference>
<dbReference type="SMART" id="SM00388">
    <property type="entry name" value="HisKA"/>
    <property type="match status" value="1"/>
</dbReference>
<evidence type="ECO:0000256" key="4">
    <source>
        <dbReference type="ARBA" id="ARBA00022553"/>
    </source>
</evidence>
<dbReference type="InterPro" id="IPR013727">
    <property type="entry name" value="2CSK_N"/>
</dbReference>
<keyword evidence="10" id="KW-1133">Transmembrane helix</keyword>
<organism evidence="14 15">
    <name type="scientific">Gulbenkiania mobilis</name>
    <dbReference type="NCBI Taxonomy" id="397457"/>
    <lineage>
        <taxon>Bacteria</taxon>
        <taxon>Pseudomonadati</taxon>
        <taxon>Pseudomonadota</taxon>
        <taxon>Betaproteobacteria</taxon>
        <taxon>Neisseriales</taxon>
        <taxon>Chromobacteriaceae</taxon>
        <taxon>Gulbenkiania</taxon>
    </lineage>
</organism>
<dbReference type="SMART" id="SM00387">
    <property type="entry name" value="HATPase_c"/>
    <property type="match status" value="1"/>
</dbReference>
<dbReference type="PANTHER" id="PTHR45436">
    <property type="entry name" value="SENSOR HISTIDINE KINASE YKOH"/>
    <property type="match status" value="1"/>
</dbReference>
<evidence type="ECO:0000256" key="10">
    <source>
        <dbReference type="ARBA" id="ARBA00022989"/>
    </source>
</evidence>
<keyword evidence="7" id="KW-0547">Nucleotide-binding</keyword>
<dbReference type="PANTHER" id="PTHR45436:SF14">
    <property type="entry name" value="SENSOR PROTEIN QSEC"/>
    <property type="match status" value="1"/>
</dbReference>
<evidence type="ECO:0000256" key="11">
    <source>
        <dbReference type="ARBA" id="ARBA00023012"/>
    </source>
</evidence>
<protein>
    <recommendedName>
        <fullName evidence="3">histidine kinase</fullName>
        <ecNumber evidence="3">2.7.13.3</ecNumber>
    </recommendedName>
</protein>
<dbReference type="InterPro" id="IPR003660">
    <property type="entry name" value="HAMP_dom"/>
</dbReference>
<dbReference type="Gene3D" id="1.10.287.130">
    <property type="match status" value="1"/>
</dbReference>
<dbReference type="RefSeq" id="WP_318271354.1">
    <property type="nucleotide sequence ID" value="NZ_SMDA01000004.1"/>
</dbReference>
<feature type="domain" description="HAMP" evidence="13">
    <location>
        <begin position="182"/>
        <end position="233"/>
    </location>
</feature>
<dbReference type="SUPFAM" id="SSF55874">
    <property type="entry name" value="ATPase domain of HSP90 chaperone/DNA topoisomerase II/histidine kinase"/>
    <property type="match status" value="1"/>
</dbReference>
<keyword evidence="15" id="KW-1185">Reference proteome</keyword>
<dbReference type="CDD" id="cd00082">
    <property type="entry name" value="HisKA"/>
    <property type="match status" value="1"/>
</dbReference>
<dbReference type="Proteomes" id="UP000294801">
    <property type="component" value="Unassembled WGS sequence"/>
</dbReference>
<keyword evidence="6" id="KW-0812">Transmembrane</keyword>
<gene>
    <name evidence="14" type="ORF">EV669_10442</name>
</gene>
<evidence type="ECO:0000259" key="13">
    <source>
        <dbReference type="PROSITE" id="PS50885"/>
    </source>
</evidence>
<dbReference type="PROSITE" id="PS50885">
    <property type="entry name" value="HAMP"/>
    <property type="match status" value="1"/>
</dbReference>
<evidence type="ECO:0000256" key="2">
    <source>
        <dbReference type="ARBA" id="ARBA00004141"/>
    </source>
</evidence>
<dbReference type="Gene3D" id="1.20.5.1040">
    <property type="entry name" value="Sensor protein qsec"/>
    <property type="match status" value="2"/>
</dbReference>
<dbReference type="SUPFAM" id="SSF47384">
    <property type="entry name" value="Homodimeric domain of signal transducing histidine kinase"/>
    <property type="match status" value="1"/>
</dbReference>
<evidence type="ECO:0000256" key="7">
    <source>
        <dbReference type="ARBA" id="ARBA00022741"/>
    </source>
</evidence>
<proteinExistence type="predicted"/>
<dbReference type="GO" id="GO:0016301">
    <property type="term" value="F:kinase activity"/>
    <property type="evidence" value="ECO:0007669"/>
    <property type="project" value="UniProtKB-KW"/>
</dbReference>
<keyword evidence="10" id="KW-0472">Membrane</keyword>
<keyword evidence="5" id="KW-0808">Transferase</keyword>
<dbReference type="Pfam" id="PF00512">
    <property type="entry name" value="HisKA"/>
    <property type="match status" value="1"/>
</dbReference>
<keyword evidence="9" id="KW-0067">ATP-binding</keyword>
<dbReference type="InterPro" id="IPR003661">
    <property type="entry name" value="HisK_dim/P_dom"/>
</dbReference>
<keyword evidence="8 14" id="KW-0418">Kinase</keyword>
<evidence type="ECO:0000259" key="12">
    <source>
        <dbReference type="PROSITE" id="PS50109"/>
    </source>
</evidence>
<dbReference type="InterPro" id="IPR036890">
    <property type="entry name" value="HATPase_C_sf"/>
</dbReference>
<evidence type="ECO:0000256" key="3">
    <source>
        <dbReference type="ARBA" id="ARBA00012438"/>
    </source>
</evidence>
<sequence>MNGGSLQRRLVLILLVVSPLLWAASSAVAIYQTHHELGELYDTQLSIFARQLLSLSLSGGPATPLPPVKDLIHGGAHADLEDHDLGVAVWDGQGRLLQSDGDGDHFTFEDKRGFYQMTLDEHGRHDVWRMFYLPAPDGSRLVAVGQREELRREAMWEVVGAQQLPWLLTLPLLMLALVWGVRRGLKPLKALSDEIATRRPDDARALTAPVPAEIAPLVAAFNRLMQRVSETLQHERRFTADAAHELRTPLAGLRVQAEVAQLTTDAAVRSHALERLEHGIDRATRLVDQLLALSRLDPMDALPSVQTVDWQRVAAAATQEVADSAAERGITVETQLHGVPGRVLPLAGDELLLGLLLRNLLDNAVRYAPPGATVKLVLAEDAVEVQDDGPGMTSDHLARLGERFFRPPGQEAPGSGLGLSISLRVAELHGLCLTLANRPEGGLTARLAQAATIGRIPPKGSTR</sequence>
<accession>A0ABY2CWP1</accession>
<evidence type="ECO:0000256" key="1">
    <source>
        <dbReference type="ARBA" id="ARBA00000085"/>
    </source>
</evidence>
<reference evidence="14 15" key="1">
    <citation type="submission" date="2019-03" db="EMBL/GenBank/DDBJ databases">
        <title>Genomic Encyclopedia of Type Strains, Phase IV (KMG-IV): sequencing the most valuable type-strain genomes for metagenomic binning, comparative biology and taxonomic classification.</title>
        <authorList>
            <person name="Goeker M."/>
        </authorList>
    </citation>
    <scope>NUCLEOTIDE SEQUENCE [LARGE SCALE GENOMIC DNA]</scope>
    <source>
        <strain evidence="14 15">DSM 18507</strain>
    </source>
</reference>
<dbReference type="InterPro" id="IPR050428">
    <property type="entry name" value="TCS_sensor_his_kinase"/>
</dbReference>
<evidence type="ECO:0000256" key="5">
    <source>
        <dbReference type="ARBA" id="ARBA00022679"/>
    </source>
</evidence>
<dbReference type="Pfam" id="PF02518">
    <property type="entry name" value="HATPase_c"/>
    <property type="match status" value="1"/>
</dbReference>
<feature type="domain" description="Histidine kinase" evidence="12">
    <location>
        <begin position="241"/>
        <end position="453"/>
    </location>
</feature>
<dbReference type="InterPro" id="IPR005467">
    <property type="entry name" value="His_kinase_dom"/>
</dbReference>
<dbReference type="InterPro" id="IPR036097">
    <property type="entry name" value="HisK_dim/P_sf"/>
</dbReference>
<dbReference type="EC" id="2.7.13.3" evidence="3"/>
<evidence type="ECO:0000313" key="14">
    <source>
        <dbReference type="EMBL" id="TCW31676.1"/>
    </source>
</evidence>
<evidence type="ECO:0000256" key="9">
    <source>
        <dbReference type="ARBA" id="ARBA00022840"/>
    </source>
</evidence>
<dbReference type="Pfam" id="PF08521">
    <property type="entry name" value="2CSK_N"/>
    <property type="match status" value="1"/>
</dbReference>
<evidence type="ECO:0000256" key="6">
    <source>
        <dbReference type="ARBA" id="ARBA00022692"/>
    </source>
</evidence>
<evidence type="ECO:0000256" key="8">
    <source>
        <dbReference type="ARBA" id="ARBA00022777"/>
    </source>
</evidence>
<comment type="catalytic activity">
    <reaction evidence="1">
        <text>ATP + protein L-histidine = ADP + protein N-phospho-L-histidine.</text>
        <dbReference type="EC" id="2.7.13.3"/>
    </reaction>
</comment>
<dbReference type="InterPro" id="IPR003594">
    <property type="entry name" value="HATPase_dom"/>
</dbReference>
<evidence type="ECO:0000313" key="15">
    <source>
        <dbReference type="Proteomes" id="UP000294801"/>
    </source>
</evidence>
<comment type="subcellular location">
    <subcellularLocation>
        <location evidence="2">Membrane</location>
        <topology evidence="2">Multi-pass membrane protein</topology>
    </subcellularLocation>
</comment>